<organism evidence="2 3">
    <name type="scientific">Strongyloides venezuelensis</name>
    <name type="common">Threadworm</name>
    <dbReference type="NCBI Taxonomy" id="75913"/>
    <lineage>
        <taxon>Eukaryota</taxon>
        <taxon>Metazoa</taxon>
        <taxon>Ecdysozoa</taxon>
        <taxon>Nematoda</taxon>
        <taxon>Chromadorea</taxon>
        <taxon>Rhabditida</taxon>
        <taxon>Tylenchina</taxon>
        <taxon>Panagrolaimomorpha</taxon>
        <taxon>Strongyloidoidea</taxon>
        <taxon>Strongyloididae</taxon>
        <taxon>Strongyloides</taxon>
    </lineage>
</organism>
<evidence type="ECO:0000313" key="3">
    <source>
        <dbReference type="WBParaSite" id="SVE_0842700.1"/>
    </source>
</evidence>
<feature type="signal peptide" evidence="1">
    <location>
        <begin position="1"/>
        <end position="19"/>
    </location>
</feature>
<accession>A0A0K0FHR2</accession>
<proteinExistence type="predicted"/>
<feature type="chain" id="PRO_5005329667" evidence="1">
    <location>
        <begin position="20"/>
        <end position="79"/>
    </location>
</feature>
<dbReference type="AlphaFoldDB" id="A0A0K0FHR2"/>
<reference evidence="3" key="2">
    <citation type="submission" date="2015-08" db="UniProtKB">
        <authorList>
            <consortium name="WormBaseParasite"/>
        </authorList>
    </citation>
    <scope>IDENTIFICATION</scope>
</reference>
<evidence type="ECO:0000313" key="2">
    <source>
        <dbReference type="Proteomes" id="UP000035680"/>
    </source>
</evidence>
<keyword evidence="2" id="KW-1185">Reference proteome</keyword>
<reference evidence="2" key="1">
    <citation type="submission" date="2014-07" db="EMBL/GenBank/DDBJ databases">
        <authorList>
            <person name="Martin A.A"/>
            <person name="De Silva N."/>
        </authorList>
    </citation>
    <scope>NUCLEOTIDE SEQUENCE</scope>
</reference>
<sequence>MKISCIKVLLYSFFILILGVSNTLQHLEGFPGESYEPIPFGHHDILMKHVEETQDLFAELEELLSEKWATRTPNFSLKI</sequence>
<evidence type="ECO:0000256" key="1">
    <source>
        <dbReference type="SAM" id="SignalP"/>
    </source>
</evidence>
<dbReference type="Proteomes" id="UP000035680">
    <property type="component" value="Unassembled WGS sequence"/>
</dbReference>
<dbReference type="WBParaSite" id="SVE_0842700.1">
    <property type="protein sequence ID" value="SVE_0842700.1"/>
    <property type="gene ID" value="SVE_0842700"/>
</dbReference>
<protein>
    <submittedName>
        <fullName evidence="3">Uncharacterized protein</fullName>
    </submittedName>
</protein>
<name>A0A0K0FHR2_STRVS</name>
<keyword evidence="1" id="KW-0732">Signal</keyword>